<reference evidence="1 3" key="2">
    <citation type="submission" date="2018-11" db="EMBL/GenBank/DDBJ databases">
        <authorList>
            <consortium name="Pathogen Informatics"/>
        </authorList>
    </citation>
    <scope>NUCLEOTIDE SEQUENCE [LARGE SCALE GENOMIC DNA]</scope>
</reference>
<dbReference type="EMBL" id="UYYG01000017">
    <property type="protein sequence ID" value="VDN51295.1"/>
    <property type="molecule type" value="Genomic_DNA"/>
</dbReference>
<sequence length="771" mass="88591">MWKERLNIGSGGHKIIMVFTDGVEDWPSSILEFRRSSLQDNPVRIFGFAMGYGTGKIPILEYLACNTHATCATVDSIADVKRQSIAYISKLSEILSLAYSKIPPETRPTTKKLRIEHKYHFYFGTPSYMDTQGGGPTVTMSMAILNAMENGSSLLGVAGIDVPFKHFAEILPENEQMYAFIVDNNGIAIYHPQLKIPKTEIYSVRRTACYDKRLKSRGNGRIQFGEADERVLKLMGLTDSIPTIDIAELELSSSKFLEFRKAMIDQNCNKLPFIDVSFLKSDIATISSALSEAMMGTRHYYCRSISGTPWTIGFVVFSDRGETILTKNIPRPTAPTKALVGHYVPKRGLCRGNLDHENKLERFNAFLESEKCEMDKRLPYALASSLNKWTESWPDLEGNATCVNNPLPINFDPFFYINSFVSTLTHITAFYPECSFESLRSVIDLLELDRYPKPTNKLQIFVFNENRTHTVTAYEQIFDSKFGRRLALGGVQWTVSFIGQIFTNLTIHSNEWKRKKRCYLVTMNGFVVAGKQAEQHLSQSDPYLFNYLIKKSVVLKSYRRDNQAQCSPLRTYLLTKSDASTTNFHEISTLLHKFMEIFSSAFWFELWIVLSTLLRNIVSQPVMIGKICQFSRIKHRELCSLEYPVYEMELNHTKRFILNDGICSRLLFIREFWICDYNLKFDALLQLRDILIKPLQDISLYLFIVDNPCNNNFDSSVQHSHTFLPRRGSFRLIFFLYPNARGYDRFTDGEGPTSIIHADIHRKEMRHVRVQ</sequence>
<gene>
    <name evidence="1" type="ORF">DME_LOCUS1268</name>
</gene>
<reference evidence="4" key="1">
    <citation type="submission" date="2017-02" db="UniProtKB">
        <authorList>
            <consortium name="WormBaseParasite"/>
        </authorList>
    </citation>
    <scope>IDENTIFICATION</scope>
</reference>
<dbReference type="PANTHER" id="PTHR10166:SF65">
    <property type="entry name" value="VWFA DOMAIN-CONTAINING PROTEIN"/>
    <property type="match status" value="1"/>
</dbReference>
<keyword evidence="3" id="KW-1185">Reference proteome</keyword>
<accession>A0A0N4UGJ9</accession>
<dbReference type="WBParaSite" id="DME_0000662401-mRNA-1">
    <property type="protein sequence ID" value="DME_0000662401-mRNA-1"/>
    <property type="gene ID" value="DME_0000662401"/>
</dbReference>
<organism evidence="2 4">
    <name type="scientific">Dracunculus medinensis</name>
    <name type="common">Guinea worm</name>
    <dbReference type="NCBI Taxonomy" id="318479"/>
    <lineage>
        <taxon>Eukaryota</taxon>
        <taxon>Metazoa</taxon>
        <taxon>Ecdysozoa</taxon>
        <taxon>Nematoda</taxon>
        <taxon>Chromadorea</taxon>
        <taxon>Rhabditida</taxon>
        <taxon>Spirurina</taxon>
        <taxon>Dracunculoidea</taxon>
        <taxon>Dracunculidae</taxon>
        <taxon>Dracunculus</taxon>
    </lineage>
</organism>
<dbReference type="InterPro" id="IPR051173">
    <property type="entry name" value="Ca_channel_alpha-2/delta"/>
</dbReference>
<dbReference type="STRING" id="318479.A0A0N4UGJ9"/>
<protein>
    <submittedName>
        <fullName evidence="4">VWFA domain-containing protein</fullName>
    </submittedName>
</protein>
<dbReference type="Proteomes" id="UP000274756">
    <property type="component" value="Unassembled WGS sequence"/>
</dbReference>
<dbReference type="PANTHER" id="PTHR10166">
    <property type="entry name" value="VOLTAGE-DEPENDENT CALCIUM CHANNEL SUBUNIT ALPHA-2/DELTA-RELATED"/>
    <property type="match status" value="1"/>
</dbReference>
<dbReference type="GO" id="GO:0005245">
    <property type="term" value="F:voltage-gated calcium channel activity"/>
    <property type="evidence" value="ECO:0007669"/>
    <property type="project" value="TreeGrafter"/>
</dbReference>
<evidence type="ECO:0000313" key="3">
    <source>
        <dbReference type="Proteomes" id="UP000274756"/>
    </source>
</evidence>
<proteinExistence type="predicted"/>
<dbReference type="Proteomes" id="UP000038040">
    <property type="component" value="Unplaced"/>
</dbReference>
<evidence type="ECO:0000313" key="1">
    <source>
        <dbReference type="EMBL" id="VDN51295.1"/>
    </source>
</evidence>
<evidence type="ECO:0000313" key="2">
    <source>
        <dbReference type="Proteomes" id="UP000038040"/>
    </source>
</evidence>
<dbReference type="Gene3D" id="3.30.450.20">
    <property type="entry name" value="PAS domain"/>
    <property type="match status" value="1"/>
</dbReference>
<dbReference type="AlphaFoldDB" id="A0A0N4UGJ9"/>
<evidence type="ECO:0000313" key="4">
    <source>
        <dbReference type="WBParaSite" id="DME_0000662401-mRNA-1"/>
    </source>
</evidence>
<name>A0A0N4UGJ9_DRAME</name>
<dbReference type="GO" id="GO:0005891">
    <property type="term" value="C:voltage-gated calcium channel complex"/>
    <property type="evidence" value="ECO:0007669"/>
    <property type="project" value="TreeGrafter"/>
</dbReference>
<dbReference type="OrthoDB" id="10054666at2759"/>